<comment type="caution">
    <text evidence="3">The sequence shown here is derived from an EMBL/GenBank/DDBJ whole genome shotgun (WGS) entry which is preliminary data.</text>
</comment>
<reference evidence="2" key="4">
    <citation type="submission" date="2021-09" db="EMBL/GenBank/DDBJ databases">
        <authorList>
            <person name="Gilroy R."/>
        </authorList>
    </citation>
    <scope>NUCLEOTIDE SEQUENCE</scope>
    <source>
        <strain evidence="2">CHK193-16274</strain>
    </source>
</reference>
<evidence type="ECO:0000313" key="3">
    <source>
        <dbReference type="EMBL" id="OUQ04973.1"/>
    </source>
</evidence>
<proteinExistence type="predicted"/>
<accession>A0A1Y4EQ48</accession>
<reference evidence="4" key="1">
    <citation type="submission" date="2017-04" db="EMBL/GenBank/DDBJ databases">
        <title>Function of individual gut microbiota members based on whole genome sequencing of pure cultures obtained from chicken caecum.</title>
        <authorList>
            <person name="Medvecky M."/>
            <person name="Cejkova D."/>
            <person name="Polansky O."/>
            <person name="Karasova D."/>
            <person name="Kubasova T."/>
            <person name="Cizek A."/>
            <person name="Rychlik I."/>
        </authorList>
    </citation>
    <scope>NUCLEOTIDE SEQUENCE [LARGE SCALE GENOMIC DNA]</scope>
    <source>
        <strain evidence="4">An149</strain>
    </source>
</reference>
<name>A0A1Y4EQ48_9FIRM</name>
<reference evidence="2" key="3">
    <citation type="journal article" date="2021" name="PeerJ">
        <title>Extensive microbial diversity within the chicken gut microbiome revealed by metagenomics and culture.</title>
        <authorList>
            <person name="Gilroy R."/>
            <person name="Ravi A."/>
            <person name="Getino M."/>
            <person name="Pursley I."/>
            <person name="Horton D.L."/>
            <person name="Alikhan N.F."/>
            <person name="Baker D."/>
            <person name="Gharbi K."/>
            <person name="Hall N."/>
            <person name="Watson M."/>
            <person name="Adriaenssens E.M."/>
            <person name="Foster-Nyarko E."/>
            <person name="Jarju S."/>
            <person name="Secka A."/>
            <person name="Antonio M."/>
            <person name="Oren A."/>
            <person name="Chaudhuri R.R."/>
            <person name="La Ragione R."/>
            <person name="Hildebrand F."/>
            <person name="Pallen M.J."/>
        </authorList>
    </citation>
    <scope>NUCLEOTIDE SEQUENCE</scope>
    <source>
        <strain evidence="2">CHK193-16274</strain>
    </source>
</reference>
<dbReference type="AlphaFoldDB" id="A0A1Y4EQ48"/>
<organism evidence="3 4">
    <name type="scientific">Thomasclavelia spiroformis</name>
    <dbReference type="NCBI Taxonomy" id="29348"/>
    <lineage>
        <taxon>Bacteria</taxon>
        <taxon>Bacillati</taxon>
        <taxon>Bacillota</taxon>
        <taxon>Erysipelotrichia</taxon>
        <taxon>Erysipelotrichales</taxon>
        <taxon>Coprobacillaceae</taxon>
        <taxon>Thomasclavelia</taxon>
    </lineage>
</organism>
<dbReference type="EMBL" id="NFLB01000008">
    <property type="protein sequence ID" value="OUQ04973.1"/>
    <property type="molecule type" value="Genomic_DNA"/>
</dbReference>
<evidence type="ECO:0000256" key="1">
    <source>
        <dbReference type="SAM" id="Phobius"/>
    </source>
</evidence>
<reference evidence="3" key="2">
    <citation type="journal article" date="2018" name="BMC Genomics">
        <title>Whole genome sequencing and function prediction of 133 gut anaerobes isolated from chicken caecum in pure cultures.</title>
        <authorList>
            <person name="Medvecky M."/>
            <person name="Cejkova D."/>
            <person name="Polansky O."/>
            <person name="Karasova D."/>
            <person name="Kubasova T."/>
            <person name="Cizek A."/>
            <person name="Rychlik I."/>
        </authorList>
    </citation>
    <scope>NUCLEOTIDE SEQUENCE</scope>
    <source>
        <strain evidence="3">An149</strain>
    </source>
</reference>
<feature type="transmembrane region" description="Helical" evidence="1">
    <location>
        <begin position="33"/>
        <end position="54"/>
    </location>
</feature>
<dbReference type="Proteomes" id="UP000749320">
    <property type="component" value="Unassembled WGS sequence"/>
</dbReference>
<gene>
    <name evidence="3" type="ORF">B5E91_08165</name>
    <name evidence="2" type="ORF">K8V91_08890</name>
</gene>
<keyword evidence="1" id="KW-0472">Membrane</keyword>
<keyword evidence="1" id="KW-1133">Transmembrane helix</keyword>
<evidence type="ECO:0000313" key="2">
    <source>
        <dbReference type="EMBL" id="HJF41025.1"/>
    </source>
</evidence>
<feature type="transmembrane region" description="Helical" evidence="1">
    <location>
        <begin position="7"/>
        <end position="27"/>
    </location>
</feature>
<dbReference type="RefSeq" id="WP_087256734.1">
    <property type="nucleotide sequence ID" value="NZ_CAJFOD010000006.1"/>
</dbReference>
<keyword evidence="1" id="KW-0812">Transmembrane</keyword>
<protein>
    <submittedName>
        <fullName evidence="3">Uncharacterized protein</fullName>
    </submittedName>
</protein>
<feature type="transmembrane region" description="Helical" evidence="1">
    <location>
        <begin position="75"/>
        <end position="97"/>
    </location>
</feature>
<dbReference type="EMBL" id="DYWV01000304">
    <property type="protein sequence ID" value="HJF41025.1"/>
    <property type="molecule type" value="Genomic_DNA"/>
</dbReference>
<evidence type="ECO:0000313" key="4">
    <source>
        <dbReference type="Proteomes" id="UP000196258"/>
    </source>
</evidence>
<sequence length="127" mass="14653">MSKEALILDTIYLLVMVIGFIWCLPYSKSIDVLFSVLIGSIIWALVSYGMWGVYKILDRKNVLSDLVNKSSSIMMYLPYVYLIVFLLIAFIGMVRVFIFKDYIYAYTFFSALTVCHATKKAVEMIEK</sequence>
<dbReference type="Proteomes" id="UP000196258">
    <property type="component" value="Unassembled WGS sequence"/>
</dbReference>